<dbReference type="GO" id="GO:0005524">
    <property type="term" value="F:ATP binding"/>
    <property type="evidence" value="ECO:0007669"/>
    <property type="project" value="UniProtKB-KW"/>
</dbReference>
<evidence type="ECO:0000259" key="3">
    <source>
        <dbReference type="PROSITE" id="PS50893"/>
    </source>
</evidence>
<gene>
    <name evidence="4" type="ORF">ABS768_14735</name>
</gene>
<protein>
    <submittedName>
        <fullName evidence="4">ATP-binding cassette domain-containing protein</fullName>
    </submittedName>
</protein>
<keyword evidence="2 4" id="KW-0067">ATP-binding</keyword>
<dbReference type="PROSITE" id="PS50893">
    <property type="entry name" value="ABC_TRANSPORTER_2"/>
    <property type="match status" value="1"/>
</dbReference>
<organism evidence="4 5">
    <name type="scientific">Flavobacterium rhizophilum</name>
    <dbReference type="NCBI Taxonomy" id="3163296"/>
    <lineage>
        <taxon>Bacteria</taxon>
        <taxon>Pseudomonadati</taxon>
        <taxon>Bacteroidota</taxon>
        <taxon>Flavobacteriia</taxon>
        <taxon>Flavobacteriales</taxon>
        <taxon>Flavobacteriaceae</taxon>
        <taxon>Flavobacterium</taxon>
    </lineage>
</organism>
<evidence type="ECO:0000256" key="2">
    <source>
        <dbReference type="ARBA" id="ARBA00022840"/>
    </source>
</evidence>
<comment type="caution">
    <text evidence="4">The sequence shown here is derived from an EMBL/GenBank/DDBJ whole genome shotgun (WGS) entry which is preliminary data.</text>
</comment>
<dbReference type="SUPFAM" id="SSF52540">
    <property type="entry name" value="P-loop containing nucleoside triphosphate hydrolases"/>
    <property type="match status" value="1"/>
</dbReference>
<dbReference type="InterPro" id="IPR027417">
    <property type="entry name" value="P-loop_NTPase"/>
</dbReference>
<keyword evidence="1" id="KW-0547">Nucleotide-binding</keyword>
<dbReference type="RefSeq" id="WP_408075715.1">
    <property type="nucleotide sequence ID" value="NZ_JBELQB010000012.1"/>
</dbReference>
<name>A0ABW8YFD3_9FLAO</name>
<dbReference type="Gene3D" id="3.40.50.300">
    <property type="entry name" value="P-loop containing nucleotide triphosphate hydrolases"/>
    <property type="match status" value="1"/>
</dbReference>
<dbReference type="Pfam" id="PF00005">
    <property type="entry name" value="ABC_tran"/>
    <property type="match status" value="1"/>
</dbReference>
<dbReference type="EMBL" id="JBELQB010000012">
    <property type="protein sequence ID" value="MFL9838763.1"/>
    <property type="molecule type" value="Genomic_DNA"/>
</dbReference>
<dbReference type="Proteomes" id="UP001629059">
    <property type="component" value="Unassembled WGS sequence"/>
</dbReference>
<sequence length="224" mass="25481">MKQSLSVSGIIKRFGNKTVLDNTYMRCDTGEVIGIFGRNGSGKSTLLKVIFGSEKADSISISINGSYCKPNEIIPQQKIAYLPQDPFLPKNKTVKDIIPIVLPNGKLQDKLFYRPEIHHLRDKKVGSLSMGQLRYLELLIVSHLPHPFLMLDEPFSMVEPLYKEKIKELLTELKQEKGIIVTDHYYHDILDISDKNLLIKDGKIIPIDKPKELITHGYLRAVNQ</sequence>
<dbReference type="PANTHER" id="PTHR43038:SF7">
    <property type="entry name" value="ABC TRANSPORT SYSTEM ATP-BINDING PROTEIN"/>
    <property type="match status" value="1"/>
</dbReference>
<keyword evidence="5" id="KW-1185">Reference proteome</keyword>
<reference evidence="4 5" key="1">
    <citation type="submission" date="2024-06" db="EMBL/GenBank/DDBJ databases">
        <authorList>
            <person name="Kaempfer P."/>
            <person name="Viver T."/>
        </authorList>
    </citation>
    <scope>NUCLEOTIDE SEQUENCE [LARGE SCALE GENOMIC DNA]</scope>
    <source>
        <strain evidence="4 5">ST-75</strain>
    </source>
</reference>
<evidence type="ECO:0000313" key="4">
    <source>
        <dbReference type="EMBL" id="MFL9838763.1"/>
    </source>
</evidence>
<dbReference type="InterPro" id="IPR003439">
    <property type="entry name" value="ABC_transporter-like_ATP-bd"/>
</dbReference>
<evidence type="ECO:0000313" key="5">
    <source>
        <dbReference type="Proteomes" id="UP001629059"/>
    </source>
</evidence>
<accession>A0ABW8YFD3</accession>
<evidence type="ECO:0000256" key="1">
    <source>
        <dbReference type="ARBA" id="ARBA00022741"/>
    </source>
</evidence>
<dbReference type="InterPro" id="IPR003593">
    <property type="entry name" value="AAA+_ATPase"/>
</dbReference>
<dbReference type="SMART" id="SM00382">
    <property type="entry name" value="AAA"/>
    <property type="match status" value="1"/>
</dbReference>
<dbReference type="PANTHER" id="PTHR43038">
    <property type="entry name" value="ATP-BINDING CASSETTE, SUB-FAMILY H, MEMBER 1"/>
    <property type="match status" value="1"/>
</dbReference>
<feature type="domain" description="ABC transporter" evidence="3">
    <location>
        <begin position="5"/>
        <end position="224"/>
    </location>
</feature>
<proteinExistence type="predicted"/>